<keyword evidence="2" id="KW-1185">Reference proteome</keyword>
<gene>
    <name evidence="1" type="ORF">ACTOB_007899</name>
</gene>
<accession>A0ABY8WD21</accession>
<dbReference type="Pfam" id="PF17388">
    <property type="entry name" value="GP24_25"/>
    <property type="match status" value="1"/>
</dbReference>
<protein>
    <submittedName>
        <fullName evidence="1">Phage tail assembly protein</fullName>
    </submittedName>
</protein>
<dbReference type="InterPro" id="IPR020132">
    <property type="entry name" value="Gp24/Gp25"/>
</dbReference>
<sequence>MSTIMLDDIRAAAERKYGSTNIDTGTRTVKLLNPLRLGKKQRDALMAVQDKLNAEGADQEALLAEALTLVAESPTAAKALLASIGGDLAVLVEVFSRYTEGTQAGEASPSAD</sequence>
<evidence type="ECO:0000313" key="1">
    <source>
        <dbReference type="EMBL" id="WIM95769.1"/>
    </source>
</evidence>
<dbReference type="RefSeq" id="WP_284917081.1">
    <property type="nucleotide sequence ID" value="NZ_CP126980.1"/>
</dbReference>
<proteinExistence type="predicted"/>
<dbReference type="Proteomes" id="UP001240150">
    <property type="component" value="Chromosome"/>
</dbReference>
<evidence type="ECO:0000313" key="2">
    <source>
        <dbReference type="Proteomes" id="UP001240150"/>
    </source>
</evidence>
<reference evidence="1 2" key="1">
    <citation type="submission" date="2023-06" db="EMBL/GenBank/DDBJ databases">
        <authorList>
            <person name="Yushchuk O."/>
            <person name="Binda E."/>
            <person name="Ruckert-Reed C."/>
            <person name="Fedorenko V."/>
            <person name="Kalinowski J."/>
            <person name="Marinelli F."/>
        </authorList>
    </citation>
    <scope>NUCLEOTIDE SEQUENCE [LARGE SCALE GENOMIC DNA]</scope>
    <source>
        <strain evidence="1 2">NRRL 3884</strain>
    </source>
</reference>
<name>A0ABY8WD21_9ACTN</name>
<organism evidence="1 2">
    <name type="scientific">Actinoplanes oblitus</name>
    <dbReference type="NCBI Taxonomy" id="3040509"/>
    <lineage>
        <taxon>Bacteria</taxon>
        <taxon>Bacillati</taxon>
        <taxon>Actinomycetota</taxon>
        <taxon>Actinomycetes</taxon>
        <taxon>Micromonosporales</taxon>
        <taxon>Micromonosporaceae</taxon>
        <taxon>Actinoplanes</taxon>
    </lineage>
</organism>
<dbReference type="EMBL" id="CP126980">
    <property type="protein sequence ID" value="WIM95769.1"/>
    <property type="molecule type" value="Genomic_DNA"/>
</dbReference>